<feature type="non-terminal residue" evidence="2">
    <location>
        <position position="1"/>
    </location>
</feature>
<evidence type="ECO:0000256" key="1">
    <source>
        <dbReference type="SAM" id="MobiDB-lite"/>
    </source>
</evidence>
<dbReference type="AlphaFoldDB" id="A0A9P5XX21"/>
<dbReference type="OrthoDB" id="3353107at2759"/>
<gene>
    <name evidence="2" type="ORF">BDZ94DRAFT_1172232</name>
</gene>
<comment type="caution">
    <text evidence="2">The sequence shown here is derived from an EMBL/GenBank/DDBJ whole genome shotgun (WGS) entry which is preliminary data.</text>
</comment>
<protein>
    <submittedName>
        <fullName evidence="2">Uncharacterized protein</fullName>
    </submittedName>
</protein>
<feature type="region of interest" description="Disordered" evidence="1">
    <location>
        <begin position="1"/>
        <end position="25"/>
    </location>
</feature>
<accession>A0A9P5XX21</accession>
<evidence type="ECO:0000313" key="2">
    <source>
        <dbReference type="EMBL" id="KAF9459168.1"/>
    </source>
</evidence>
<proteinExistence type="predicted"/>
<sequence length="111" mass="12857">EQVAAEQDALSIRHEPVPVPKHDNPFQDEEEIKTFEEGLVVSMENNTVPSGYGLHVEEWDEEGYPSVEVIRSGRRAQKDMRIALPHAIWLPRAEQWGRALYIMNMIIYSRK</sequence>
<evidence type="ECO:0000313" key="3">
    <source>
        <dbReference type="Proteomes" id="UP000807353"/>
    </source>
</evidence>
<reference evidence="2" key="1">
    <citation type="submission" date="2020-11" db="EMBL/GenBank/DDBJ databases">
        <authorList>
            <consortium name="DOE Joint Genome Institute"/>
            <person name="Ahrendt S."/>
            <person name="Riley R."/>
            <person name="Andreopoulos W."/>
            <person name="Labutti K."/>
            <person name="Pangilinan J."/>
            <person name="Ruiz-Duenas F.J."/>
            <person name="Barrasa J.M."/>
            <person name="Sanchez-Garcia M."/>
            <person name="Camarero S."/>
            <person name="Miyauchi S."/>
            <person name="Serrano A."/>
            <person name="Linde D."/>
            <person name="Babiker R."/>
            <person name="Drula E."/>
            <person name="Ayuso-Fernandez I."/>
            <person name="Pacheco R."/>
            <person name="Padilla G."/>
            <person name="Ferreira P."/>
            <person name="Barriuso J."/>
            <person name="Kellner H."/>
            <person name="Castanera R."/>
            <person name="Alfaro M."/>
            <person name="Ramirez L."/>
            <person name="Pisabarro A.G."/>
            <person name="Kuo A."/>
            <person name="Tritt A."/>
            <person name="Lipzen A."/>
            <person name="He G."/>
            <person name="Yan M."/>
            <person name="Ng V."/>
            <person name="Cullen D."/>
            <person name="Martin F."/>
            <person name="Rosso M.-N."/>
            <person name="Henrissat B."/>
            <person name="Hibbett D."/>
            <person name="Martinez A.T."/>
            <person name="Grigoriev I.V."/>
        </authorList>
    </citation>
    <scope>NUCLEOTIDE SEQUENCE</scope>
    <source>
        <strain evidence="2">CBS 247.69</strain>
    </source>
</reference>
<name>A0A9P5XX21_9AGAR</name>
<feature type="compositionally biased region" description="Basic and acidic residues" evidence="1">
    <location>
        <begin position="11"/>
        <end position="25"/>
    </location>
</feature>
<keyword evidence="3" id="KW-1185">Reference proteome</keyword>
<dbReference type="EMBL" id="MU150322">
    <property type="protein sequence ID" value="KAF9459168.1"/>
    <property type="molecule type" value="Genomic_DNA"/>
</dbReference>
<organism evidence="2 3">
    <name type="scientific">Collybia nuda</name>
    <dbReference type="NCBI Taxonomy" id="64659"/>
    <lineage>
        <taxon>Eukaryota</taxon>
        <taxon>Fungi</taxon>
        <taxon>Dikarya</taxon>
        <taxon>Basidiomycota</taxon>
        <taxon>Agaricomycotina</taxon>
        <taxon>Agaricomycetes</taxon>
        <taxon>Agaricomycetidae</taxon>
        <taxon>Agaricales</taxon>
        <taxon>Tricholomatineae</taxon>
        <taxon>Clitocybaceae</taxon>
        <taxon>Collybia</taxon>
    </lineage>
</organism>
<dbReference type="Proteomes" id="UP000807353">
    <property type="component" value="Unassembled WGS sequence"/>
</dbReference>